<evidence type="ECO:0008006" key="6">
    <source>
        <dbReference type="Google" id="ProtNLM"/>
    </source>
</evidence>
<dbReference type="PANTHER" id="PTHR15869">
    <property type="entry name" value="ENDOMUCIN-RELATED"/>
    <property type="match status" value="1"/>
</dbReference>
<sequence length="376" mass="40607">MMDGDSRVSIHCVDSYPINNQEIPKTQIKTQFNSLHTAGLSIWDMRIVAHRMERSVRPQKQDKAGGHRHACLLQGSLKGTAEYPWNWWLSDSLQGLPAEQQDPREMKVLLTPIATKRLKCRSSPFPFPLQKKNPKQKEEDGIQTTTVKLTTTVNSTTSAVTPKAGSTSSSTNAASQTTQGTAKQPPAVTTAASTSLSTANTTQASVTQLAQNESLDAASTTGQSFPSTVSPERNTSASGTSGLPMSSPTNSTNPTSESPKSSSGNQTGSDISYSNIILPIVITLIVITLSVFSLVALYKMCQKKTPERQENGAEQAQSDKEGVKLLSVKTTSPETDVKQPVLSQYTGISHQSCVSMGNVEKLKLFTIRTLVLMTRF</sequence>
<proteinExistence type="predicted"/>
<name>A0A835TRK0_9PASS</name>
<dbReference type="Pfam" id="PF07010">
    <property type="entry name" value="Endomucin"/>
    <property type="match status" value="1"/>
</dbReference>
<feature type="transmembrane region" description="Helical" evidence="2">
    <location>
        <begin position="276"/>
        <end position="298"/>
    </location>
</feature>
<feature type="compositionally biased region" description="Polar residues" evidence="1">
    <location>
        <begin position="214"/>
        <end position="244"/>
    </location>
</feature>
<gene>
    <name evidence="4" type="ORF">IHE44_0013251</name>
    <name evidence="3" type="ORF">IHE44_005564</name>
</gene>
<dbReference type="InterPro" id="IPR010740">
    <property type="entry name" value="Endomucin"/>
</dbReference>
<reference evidence="4" key="3">
    <citation type="submission" date="2022-01" db="EMBL/GenBank/DDBJ databases">
        <authorList>
            <person name="Rubenstein D.R."/>
        </authorList>
    </citation>
    <scope>NUCLEOTIDE SEQUENCE</scope>
    <source>
        <strain evidence="4">SS15</strain>
        <tissue evidence="4">Liver</tissue>
    </source>
</reference>
<dbReference type="Proteomes" id="UP000618051">
    <property type="component" value="Unassembled WGS sequence"/>
</dbReference>
<evidence type="ECO:0000256" key="1">
    <source>
        <dbReference type="SAM" id="MobiDB-lite"/>
    </source>
</evidence>
<feature type="region of interest" description="Disordered" evidence="1">
    <location>
        <begin position="123"/>
        <end position="143"/>
    </location>
</feature>
<keyword evidence="5" id="KW-1185">Reference proteome</keyword>
<keyword evidence="2" id="KW-1133">Transmembrane helix</keyword>
<keyword evidence="2" id="KW-0472">Membrane</keyword>
<evidence type="ECO:0000256" key="2">
    <source>
        <dbReference type="SAM" id="Phobius"/>
    </source>
</evidence>
<feature type="compositionally biased region" description="Low complexity" evidence="1">
    <location>
        <begin position="156"/>
        <end position="182"/>
    </location>
</feature>
<reference evidence="4 5" key="2">
    <citation type="journal article" date="2021" name="J. Hered.">
        <title>Feather Gene Expression Elucidates the Developmental Basis of Plumage Iridescence in African Starlings.</title>
        <authorList>
            <person name="Rubenstein D.R."/>
            <person name="Corvelo A."/>
            <person name="MacManes M.D."/>
            <person name="Maia R."/>
            <person name="Narzisi G."/>
            <person name="Rousaki A."/>
            <person name="Vandenabeele P."/>
            <person name="Shawkey M.D."/>
            <person name="Solomon J."/>
        </authorList>
    </citation>
    <scope>NUCLEOTIDE SEQUENCE [LARGE SCALE GENOMIC DNA]</scope>
    <source>
        <strain evidence="4">SS15</strain>
    </source>
</reference>
<organism evidence="3">
    <name type="scientific">Lamprotornis superbus</name>
    <dbReference type="NCBI Taxonomy" id="245042"/>
    <lineage>
        <taxon>Eukaryota</taxon>
        <taxon>Metazoa</taxon>
        <taxon>Chordata</taxon>
        <taxon>Craniata</taxon>
        <taxon>Vertebrata</taxon>
        <taxon>Euteleostomi</taxon>
        <taxon>Archelosauria</taxon>
        <taxon>Archosauria</taxon>
        <taxon>Dinosauria</taxon>
        <taxon>Saurischia</taxon>
        <taxon>Theropoda</taxon>
        <taxon>Coelurosauria</taxon>
        <taxon>Aves</taxon>
        <taxon>Neognathae</taxon>
        <taxon>Neoaves</taxon>
        <taxon>Telluraves</taxon>
        <taxon>Australaves</taxon>
        <taxon>Passeriformes</taxon>
        <taxon>Sturnidae</taxon>
        <taxon>Lamprotornis</taxon>
    </lineage>
</organism>
<evidence type="ECO:0000313" key="3">
    <source>
        <dbReference type="EMBL" id="KAG0115665.1"/>
    </source>
</evidence>
<dbReference type="OrthoDB" id="9632909at2759"/>
<comment type="caution">
    <text evidence="3">The sequence shown here is derived from an EMBL/GenBank/DDBJ whole genome shotgun (WGS) entry which is preliminary data.</text>
</comment>
<reference evidence="3" key="1">
    <citation type="submission" date="2020-10" db="EMBL/GenBank/DDBJ databases">
        <title>Feather gene expression reveals the developmental basis of iridescence in African starlings.</title>
        <authorList>
            <person name="Rubenstein D.R."/>
        </authorList>
    </citation>
    <scope>NUCLEOTIDE SEQUENCE</scope>
    <source>
        <strain evidence="3">SS15</strain>
        <tissue evidence="3">Liver</tissue>
    </source>
</reference>
<dbReference type="PANTHER" id="PTHR15869:SF0">
    <property type="entry name" value="ENDOMUCIN"/>
    <property type="match status" value="1"/>
</dbReference>
<feature type="compositionally biased region" description="Low complexity" evidence="1">
    <location>
        <begin position="246"/>
        <end position="265"/>
    </location>
</feature>
<feature type="region of interest" description="Disordered" evidence="1">
    <location>
        <begin position="156"/>
        <end position="196"/>
    </location>
</feature>
<accession>A0A835TRK0</accession>
<dbReference type="AlphaFoldDB" id="A0A835TRK0"/>
<evidence type="ECO:0000313" key="4">
    <source>
        <dbReference type="EMBL" id="KAI1238517.1"/>
    </source>
</evidence>
<protein>
    <recommendedName>
        <fullName evidence="6">Endomucin</fullName>
    </recommendedName>
</protein>
<dbReference type="EMBL" id="JADDUC010000209">
    <property type="protein sequence ID" value="KAG0115665.1"/>
    <property type="molecule type" value="Genomic_DNA"/>
</dbReference>
<keyword evidence="2" id="KW-0812">Transmembrane</keyword>
<feature type="region of interest" description="Disordered" evidence="1">
    <location>
        <begin position="214"/>
        <end position="267"/>
    </location>
</feature>
<dbReference type="EMBL" id="JADDUC020000006">
    <property type="protein sequence ID" value="KAI1238517.1"/>
    <property type="molecule type" value="Genomic_DNA"/>
</dbReference>
<evidence type="ECO:0000313" key="5">
    <source>
        <dbReference type="Proteomes" id="UP000618051"/>
    </source>
</evidence>